<dbReference type="SUPFAM" id="SSF52540">
    <property type="entry name" value="P-loop containing nucleoside triphosphate hydrolases"/>
    <property type="match status" value="1"/>
</dbReference>
<dbReference type="InterPro" id="IPR027417">
    <property type="entry name" value="P-loop_NTPase"/>
</dbReference>
<dbReference type="AlphaFoldDB" id="A0A7W9JGU7"/>
<evidence type="ECO:0000313" key="3">
    <source>
        <dbReference type="Proteomes" id="UP000567246"/>
    </source>
</evidence>
<proteinExistence type="predicted"/>
<name>A0A7W9JGU7_9MICC</name>
<organism evidence="2 3">
    <name type="scientific">Micrococcus endophyticus</name>
    <dbReference type="NCBI Taxonomy" id="455343"/>
    <lineage>
        <taxon>Bacteria</taxon>
        <taxon>Bacillati</taxon>
        <taxon>Actinomycetota</taxon>
        <taxon>Actinomycetes</taxon>
        <taxon>Micrococcales</taxon>
        <taxon>Micrococcaceae</taxon>
        <taxon>Micrococcus</taxon>
    </lineage>
</organism>
<evidence type="ECO:0000313" key="2">
    <source>
        <dbReference type="EMBL" id="MBB5847655.1"/>
    </source>
</evidence>
<evidence type="ECO:0000256" key="1">
    <source>
        <dbReference type="SAM" id="MobiDB-lite"/>
    </source>
</evidence>
<dbReference type="InterPro" id="IPR025103">
    <property type="entry name" value="DUF4011"/>
</dbReference>
<feature type="compositionally biased region" description="Basic and acidic residues" evidence="1">
    <location>
        <begin position="1237"/>
        <end position="1247"/>
    </location>
</feature>
<comment type="caution">
    <text evidence="2">The sequence shown here is derived from an EMBL/GenBank/DDBJ whole genome shotgun (WGS) entry which is preliminary data.</text>
</comment>
<gene>
    <name evidence="2" type="ORF">HDA33_000219</name>
</gene>
<accession>A0A7W9JGU7</accession>
<dbReference type="Proteomes" id="UP000567246">
    <property type="component" value="Unassembled WGS sequence"/>
</dbReference>
<dbReference type="Pfam" id="PF13195">
    <property type="entry name" value="DUF4011"/>
    <property type="match status" value="1"/>
</dbReference>
<reference evidence="2 3" key="1">
    <citation type="submission" date="2020-08" db="EMBL/GenBank/DDBJ databases">
        <title>Sequencing the genomes of 1000 actinobacteria strains.</title>
        <authorList>
            <person name="Klenk H.-P."/>
        </authorList>
    </citation>
    <scope>NUCLEOTIDE SEQUENCE [LARGE SCALE GENOMIC DNA]</scope>
    <source>
        <strain evidence="2 3">DSM 17945</strain>
    </source>
</reference>
<dbReference type="RefSeq" id="WP_184169963.1">
    <property type="nucleotide sequence ID" value="NZ_BAABAG010000002.1"/>
</dbReference>
<feature type="region of interest" description="Disordered" evidence="1">
    <location>
        <begin position="1237"/>
        <end position="1257"/>
    </location>
</feature>
<dbReference type="Gene3D" id="3.40.50.300">
    <property type="entry name" value="P-loop containing nucleotide triphosphate hydrolases"/>
    <property type="match status" value="1"/>
</dbReference>
<protein>
    <submittedName>
        <fullName evidence="2">Uncharacterized protein</fullName>
    </submittedName>
</protein>
<dbReference type="EMBL" id="JACHMW010000001">
    <property type="protein sequence ID" value="MBB5847655.1"/>
    <property type="molecule type" value="Genomic_DNA"/>
</dbReference>
<feature type="region of interest" description="Disordered" evidence="1">
    <location>
        <begin position="1"/>
        <end position="28"/>
    </location>
</feature>
<feature type="compositionally biased region" description="Acidic residues" evidence="1">
    <location>
        <begin position="1248"/>
        <end position="1257"/>
    </location>
</feature>
<sequence length="1257" mass="135287">MREQEFPRLARARAAARPEEGQTRPDPAAWVASLGSGAENDTMLRFAPSAANSIDVTAANSSGVSQLLLGRRTRLSTLLPAGPALQAAEEVAAGLRAKVRELSEERGIDVGALAVGVATWTAEEDGRRERRSAPVLLARVALTVRRGARGRDELEVQITEPARLNPALVRNLRRHHGIALDPEAYRQAAYATARLEQGPALARLREEAAALTGLQVEDRMLVSTFADLGETATLPASLEHLPVVEALYDAGTGMVPRPPALQPTEAPGEDDVAPADERLVLDLDAAQRRVVEHSAAGESLVVAAAPGTGQTQTAVAVAARLAWEGRRVLVVAERSAALADVHARLDEIGLRAAALDVPAHADPEQLRRQLVQAVLRAERAEAPDAARDEAALTERRRRLQEHVGSLHHVRPRWGCSPFQAMQALAALTGLPTPPATTVRLKRSVLDSTVNRQAVAEQLVRAGELGAFSAAATESRWFGARVRNVQETEAASELADELAAALHTTRRAVDTAAAQAGLRPERTVAGWAEQADLYRRVARTLTEFTPEVFALDVPQLVAATATSTWRRTHLVEMSSVARSRLRRAAKDAVRPGVQPTDLHGALVDAAAVLEDWNRHAAEPGTPPQVPDQGERVMGVVGDVRERLRRLERILAPEAVAEQPLAERDVDDLVAAVDGLVADRDTLATLPERTLVLDSLKDHGLTELLTDLRDREVPTEALAAELELAWWQSALEAMISGDDFLAMMSGADLAEVERGFRELDRAHLERGADRLSAALGARWKEALRTFRADAAVLRGLLKQGRPTVEALTTLAPEVLQPLVPVVTTSPMALSEFPSDWGADVVVLLEADATALATAVGALTRAPQVVAFGDPVIGRPQSFQVSVDPTATAGPLRPLRSAHDALAEVLPTVALRTVHRPLERRLVRMLSALAYEGALEALPTAGEATGRDRTVTAEYLQEGTGIPMTGGDVVESTNAEVARTVERVFEHIRDRPEQSLAVVTVSEPHARRVAAAVQATAARAPWALDFLSRGRGEDAEGAEPFVIVPVTRAASVIRDAVILTPGYGRTPHGRVVHHFGAFSDPGGERMVAVALTRARQRLHLVSALRAADLDEDRLDGGALWFLRLLEAYLGDGAPDPVGMVSDPLLADLRERLEERGARVLPRHGGVMDLAVVDPHPEDEDGDAPRPLALAGDGGDVHRALTVRERTRTLPERLEARGWDPRTLWAIEVFADPESVAQELADRLGVRPADESERDADDDGR</sequence>
<keyword evidence="3" id="KW-1185">Reference proteome</keyword>